<evidence type="ECO:0000313" key="1">
    <source>
        <dbReference type="EMBL" id="KAF0896899.1"/>
    </source>
</evidence>
<name>A0A6G1C9N8_9ORYZ</name>
<dbReference type="AlphaFoldDB" id="A0A6G1C9N8"/>
<reference evidence="1 2" key="1">
    <citation type="submission" date="2019-11" db="EMBL/GenBank/DDBJ databases">
        <title>Whole genome sequence of Oryza granulata.</title>
        <authorList>
            <person name="Li W."/>
        </authorList>
    </citation>
    <scope>NUCLEOTIDE SEQUENCE [LARGE SCALE GENOMIC DNA]</scope>
    <source>
        <strain evidence="2">cv. Menghai</strain>
        <tissue evidence="1">Leaf</tissue>
    </source>
</reference>
<dbReference type="EMBL" id="SPHZ02000010">
    <property type="protein sequence ID" value="KAF0896899.1"/>
    <property type="molecule type" value="Genomic_DNA"/>
</dbReference>
<organism evidence="1 2">
    <name type="scientific">Oryza meyeriana var. granulata</name>
    <dbReference type="NCBI Taxonomy" id="110450"/>
    <lineage>
        <taxon>Eukaryota</taxon>
        <taxon>Viridiplantae</taxon>
        <taxon>Streptophyta</taxon>
        <taxon>Embryophyta</taxon>
        <taxon>Tracheophyta</taxon>
        <taxon>Spermatophyta</taxon>
        <taxon>Magnoliopsida</taxon>
        <taxon>Liliopsida</taxon>
        <taxon>Poales</taxon>
        <taxon>Poaceae</taxon>
        <taxon>BOP clade</taxon>
        <taxon>Oryzoideae</taxon>
        <taxon>Oryzeae</taxon>
        <taxon>Oryzinae</taxon>
        <taxon>Oryza</taxon>
        <taxon>Oryza meyeriana</taxon>
    </lineage>
</organism>
<gene>
    <name evidence="1" type="ORF">E2562_029587</name>
</gene>
<evidence type="ECO:0000313" key="2">
    <source>
        <dbReference type="Proteomes" id="UP000479710"/>
    </source>
</evidence>
<comment type="caution">
    <text evidence="1">The sequence shown here is derived from an EMBL/GenBank/DDBJ whole genome shotgun (WGS) entry which is preliminary data.</text>
</comment>
<proteinExistence type="predicted"/>
<keyword evidence="2" id="KW-1185">Reference proteome</keyword>
<accession>A0A6G1C9N8</accession>
<sequence length="79" mass="8211">MAAWLARRGLPTGRMVCPWSLEVASCGGETLDLAGGGVKVDVVGGASCYRPTAETAMEGGEDLQLARCTGVARRRASTR</sequence>
<dbReference type="Proteomes" id="UP000479710">
    <property type="component" value="Unassembled WGS sequence"/>
</dbReference>
<protein>
    <submittedName>
        <fullName evidence="1">Uncharacterized protein</fullName>
    </submittedName>
</protein>